<dbReference type="SUPFAM" id="SSF54893">
    <property type="entry name" value="Aspartate carbamoyltransferase, Regulatory-chain, N-terminal domain"/>
    <property type="match status" value="1"/>
</dbReference>
<feature type="domain" description="Aspartate carbamoyltransferase regulatory subunit N-terminal" evidence="4">
    <location>
        <begin position="2"/>
        <end position="90"/>
    </location>
</feature>
<evidence type="ECO:0000259" key="5">
    <source>
        <dbReference type="Pfam" id="PF02748"/>
    </source>
</evidence>
<dbReference type="Proteomes" id="UP000657421">
    <property type="component" value="Unassembled WGS sequence"/>
</dbReference>
<evidence type="ECO:0000256" key="1">
    <source>
        <dbReference type="ARBA" id="ARBA00022723"/>
    </source>
</evidence>
<dbReference type="SUPFAM" id="SSF57825">
    <property type="entry name" value="Aspartate carbamoyltransferase, Regulatory-chain, C-terminal domain"/>
    <property type="match status" value="1"/>
</dbReference>
<dbReference type="InterPro" id="IPR020542">
    <property type="entry name" value="Asp_carbamoyltrfase_reg_C"/>
</dbReference>
<organism evidence="6 7">
    <name type="scientific">Jingyaoa shaoxingensis</name>
    <dbReference type="NCBI Taxonomy" id="2763671"/>
    <lineage>
        <taxon>Bacteria</taxon>
        <taxon>Bacillati</taxon>
        <taxon>Bacillota</taxon>
        <taxon>Clostridia</taxon>
        <taxon>Lachnospirales</taxon>
        <taxon>Lachnospiraceae</taxon>
        <taxon>Jingyaoa</taxon>
    </lineage>
</organism>
<keyword evidence="3" id="KW-0665">Pyrimidine biosynthesis</keyword>
<dbReference type="InterPro" id="IPR036792">
    <property type="entry name" value="Asp_carbatrfase_reg_C_sf"/>
</dbReference>
<dbReference type="EMBL" id="JACRSZ010000013">
    <property type="protein sequence ID" value="MBC8573849.1"/>
    <property type="molecule type" value="Genomic_DNA"/>
</dbReference>
<accession>A0ABR7NBR8</accession>
<dbReference type="InterPro" id="IPR036793">
    <property type="entry name" value="Asp_carbatrfase_reg_N_sf"/>
</dbReference>
<comment type="caution">
    <text evidence="6">The sequence shown here is derived from an EMBL/GenBank/DDBJ whole genome shotgun (WGS) entry which is preliminary data.</text>
</comment>
<protein>
    <submittedName>
        <fullName evidence="6">Aspartate carbamoyltransferase regulatory subunit</fullName>
    </submittedName>
</protein>
<dbReference type="Pfam" id="PF01948">
    <property type="entry name" value="PyrI"/>
    <property type="match status" value="1"/>
</dbReference>
<dbReference type="Gene3D" id="2.30.30.20">
    <property type="entry name" value="Aspartate carbamoyltransferase regulatory subunit, C-terminal domain"/>
    <property type="match status" value="1"/>
</dbReference>
<feature type="domain" description="Aspartate carbamoyltransferase regulatory subunit C-terminal" evidence="5">
    <location>
        <begin position="97"/>
        <end position="138"/>
    </location>
</feature>
<dbReference type="RefSeq" id="WP_249309197.1">
    <property type="nucleotide sequence ID" value="NZ_JACRSZ010000013.1"/>
</dbReference>
<keyword evidence="7" id="KW-1185">Reference proteome</keyword>
<dbReference type="Pfam" id="PF02748">
    <property type="entry name" value="PyrI_C"/>
    <property type="match status" value="1"/>
</dbReference>
<sequence>MLKIESIQNGVVIDHITNGQGMNIYQLLHLEDQKQSVALLQSVRSQKYGHKDLIKIEGETLPERLDILGYLDDKITLIVIRDGEVVKKYHPVPPEYLKNVIQCKNPRCITSIEIGCDHIFKMSPSGIYRCIYCNQKISVH</sequence>
<dbReference type="PANTHER" id="PTHR35805">
    <property type="entry name" value="ASPARTATE CARBAMOYLTRANSFERASE REGULATORY CHAIN"/>
    <property type="match status" value="1"/>
</dbReference>
<evidence type="ECO:0000313" key="6">
    <source>
        <dbReference type="EMBL" id="MBC8573849.1"/>
    </source>
</evidence>
<dbReference type="InterPro" id="IPR020545">
    <property type="entry name" value="Asp_carbamoyltransf_reg_N"/>
</dbReference>
<evidence type="ECO:0000256" key="2">
    <source>
        <dbReference type="ARBA" id="ARBA00022833"/>
    </source>
</evidence>
<name>A0ABR7NBR8_9FIRM</name>
<reference evidence="6 7" key="1">
    <citation type="submission" date="2020-08" db="EMBL/GenBank/DDBJ databases">
        <title>Genome public.</title>
        <authorList>
            <person name="Liu C."/>
            <person name="Sun Q."/>
        </authorList>
    </citation>
    <scope>NUCLEOTIDE SEQUENCE [LARGE SCALE GENOMIC DNA]</scope>
    <source>
        <strain evidence="6 7">NSJ-46</strain>
    </source>
</reference>
<evidence type="ECO:0000256" key="3">
    <source>
        <dbReference type="ARBA" id="ARBA00022975"/>
    </source>
</evidence>
<evidence type="ECO:0000313" key="7">
    <source>
        <dbReference type="Proteomes" id="UP000657421"/>
    </source>
</evidence>
<dbReference type="Gene3D" id="3.30.70.140">
    <property type="entry name" value="Aspartate carbamoyltransferase regulatory subunit, N-terminal domain"/>
    <property type="match status" value="1"/>
</dbReference>
<dbReference type="PANTHER" id="PTHR35805:SF1">
    <property type="entry name" value="ASPARTATE CARBAMOYLTRANSFERASE REGULATORY CHAIN"/>
    <property type="match status" value="1"/>
</dbReference>
<keyword evidence="2" id="KW-0862">Zinc</keyword>
<gene>
    <name evidence="6" type="ORF">H8716_12255</name>
</gene>
<keyword evidence="1" id="KW-0479">Metal-binding</keyword>
<proteinExistence type="predicted"/>
<dbReference type="InterPro" id="IPR002801">
    <property type="entry name" value="Asp_carbamoylTrfase_reg"/>
</dbReference>
<evidence type="ECO:0000259" key="4">
    <source>
        <dbReference type="Pfam" id="PF01948"/>
    </source>
</evidence>